<dbReference type="InterPro" id="IPR016032">
    <property type="entry name" value="Sig_transdc_resp-reg_C-effctor"/>
</dbReference>
<keyword evidence="1" id="KW-0238">DNA-binding</keyword>
<dbReference type="GO" id="GO:0000160">
    <property type="term" value="P:phosphorelay signal transduction system"/>
    <property type="evidence" value="ECO:0007669"/>
    <property type="project" value="InterPro"/>
</dbReference>
<dbReference type="RefSeq" id="WP_188684418.1">
    <property type="nucleotide sequence ID" value="NZ_BMIS01000006.1"/>
</dbReference>
<dbReference type="GO" id="GO:0006355">
    <property type="term" value="P:regulation of DNA-templated transcription"/>
    <property type="evidence" value="ECO:0007669"/>
    <property type="project" value="InterPro"/>
</dbReference>
<dbReference type="SMART" id="SM00862">
    <property type="entry name" value="Trans_reg_C"/>
    <property type="match status" value="1"/>
</dbReference>
<feature type="domain" description="OmpR/PhoB-type" evidence="2">
    <location>
        <begin position="322"/>
        <end position="390"/>
    </location>
</feature>
<reference evidence="3" key="2">
    <citation type="submission" date="2020-09" db="EMBL/GenBank/DDBJ databases">
        <authorList>
            <person name="Sun Q."/>
            <person name="Zhou Y."/>
        </authorList>
    </citation>
    <scope>NUCLEOTIDE SEQUENCE</scope>
    <source>
        <strain evidence="3">CGMCC 1.15388</strain>
    </source>
</reference>
<dbReference type="Proteomes" id="UP000633136">
    <property type="component" value="Unassembled WGS sequence"/>
</dbReference>
<dbReference type="GO" id="GO:0003677">
    <property type="term" value="F:DNA binding"/>
    <property type="evidence" value="ECO:0007669"/>
    <property type="project" value="UniProtKB-KW"/>
</dbReference>
<dbReference type="Pfam" id="PF00486">
    <property type="entry name" value="Trans_reg_C"/>
    <property type="match status" value="1"/>
</dbReference>
<sequence>MSAAEQSVTSTAAPSASSPDLGAVPVLPQTLAGFRIGVTSDRRSDELISAFERRGAEVMHAPALRIAPLTESVTLQQDTNEVIAAQPDFAIITTAYGMRRWAEAAETYGVWNELYEALEQAAILVRGPKARGAVRACGMDDDGAAEDERTDTVLDMLLERDISGKTVAFQLHGLLDHEQIRRLEDAGARVVTVMPYTWAKPEEDNELLRMIDAVIERQLDIVTFTAAPAVDAFLGVAQQYGRHEELLEALKTDVISAAVGGVTAGPLTDAGVEAVIPNRWRLGAMIKKVCDHLEQHHTMRLETQHGPAELRGAELSMPEVSEESIRLAPGPLAVLRALMEAKGAVLSREELLAEVRCCDSEHALEMWVSRLRRAIPADVVQTVVKRGYRITV</sequence>
<dbReference type="PANTHER" id="PTHR40082">
    <property type="entry name" value="BLR5956 PROTEIN"/>
    <property type="match status" value="1"/>
</dbReference>
<evidence type="ECO:0000313" key="4">
    <source>
        <dbReference type="Proteomes" id="UP000633136"/>
    </source>
</evidence>
<dbReference type="EMBL" id="BMIS01000006">
    <property type="protein sequence ID" value="GGE69097.1"/>
    <property type="molecule type" value="Genomic_DNA"/>
</dbReference>
<dbReference type="GO" id="GO:0006780">
    <property type="term" value="P:uroporphyrinogen III biosynthetic process"/>
    <property type="evidence" value="ECO:0007669"/>
    <property type="project" value="InterPro"/>
</dbReference>
<dbReference type="GO" id="GO:0004852">
    <property type="term" value="F:uroporphyrinogen-III synthase activity"/>
    <property type="evidence" value="ECO:0007669"/>
    <property type="project" value="InterPro"/>
</dbReference>
<dbReference type="Pfam" id="PF02602">
    <property type="entry name" value="HEM4"/>
    <property type="match status" value="1"/>
</dbReference>
<evidence type="ECO:0000259" key="2">
    <source>
        <dbReference type="SMART" id="SM00862"/>
    </source>
</evidence>
<dbReference type="InterPro" id="IPR036108">
    <property type="entry name" value="4pyrrol_syn_uPrphyn_synt_sf"/>
</dbReference>
<dbReference type="InterPro" id="IPR001867">
    <property type="entry name" value="OmpR/PhoB-type_DNA-bd"/>
</dbReference>
<dbReference type="InterPro" id="IPR003754">
    <property type="entry name" value="4pyrrol_synth_uPrphyn_synth"/>
</dbReference>
<dbReference type="AlphaFoldDB" id="A0A917ATE9"/>
<dbReference type="CDD" id="cd06578">
    <property type="entry name" value="HemD"/>
    <property type="match status" value="1"/>
</dbReference>
<organism evidence="3 4">
    <name type="scientific">Nesterenkonia cremea</name>
    <dbReference type="NCBI Taxonomy" id="1882340"/>
    <lineage>
        <taxon>Bacteria</taxon>
        <taxon>Bacillati</taxon>
        <taxon>Actinomycetota</taxon>
        <taxon>Actinomycetes</taxon>
        <taxon>Micrococcales</taxon>
        <taxon>Micrococcaceae</taxon>
        <taxon>Nesterenkonia</taxon>
    </lineage>
</organism>
<dbReference type="SUPFAM" id="SSF69618">
    <property type="entry name" value="HemD-like"/>
    <property type="match status" value="1"/>
</dbReference>
<proteinExistence type="predicted"/>
<dbReference type="CDD" id="cd00383">
    <property type="entry name" value="trans_reg_C"/>
    <property type="match status" value="1"/>
</dbReference>
<gene>
    <name evidence="3" type="ORF">GCM10011401_15590</name>
</gene>
<dbReference type="PANTHER" id="PTHR40082:SF1">
    <property type="entry name" value="BLR5956 PROTEIN"/>
    <property type="match status" value="1"/>
</dbReference>
<dbReference type="Gene3D" id="1.10.10.10">
    <property type="entry name" value="Winged helix-like DNA-binding domain superfamily/Winged helix DNA-binding domain"/>
    <property type="match status" value="1"/>
</dbReference>
<dbReference type="SUPFAM" id="SSF46894">
    <property type="entry name" value="C-terminal effector domain of the bipartite response regulators"/>
    <property type="match status" value="1"/>
</dbReference>
<dbReference type="InterPro" id="IPR039793">
    <property type="entry name" value="UROS/Hem4"/>
</dbReference>
<dbReference type="Gene3D" id="3.40.50.10090">
    <property type="match status" value="2"/>
</dbReference>
<name>A0A917ATE9_9MICC</name>
<keyword evidence="4" id="KW-1185">Reference proteome</keyword>
<evidence type="ECO:0000313" key="3">
    <source>
        <dbReference type="EMBL" id="GGE69097.1"/>
    </source>
</evidence>
<protein>
    <submittedName>
        <fullName evidence="3">Transcriptional regulatory protein</fullName>
    </submittedName>
</protein>
<dbReference type="NCBIfam" id="NF005568">
    <property type="entry name" value="PRK07239.1"/>
    <property type="match status" value="1"/>
</dbReference>
<accession>A0A917ATE9</accession>
<evidence type="ECO:0000256" key="1">
    <source>
        <dbReference type="ARBA" id="ARBA00023125"/>
    </source>
</evidence>
<comment type="caution">
    <text evidence="3">The sequence shown here is derived from an EMBL/GenBank/DDBJ whole genome shotgun (WGS) entry which is preliminary data.</text>
</comment>
<dbReference type="InterPro" id="IPR036388">
    <property type="entry name" value="WH-like_DNA-bd_sf"/>
</dbReference>
<reference evidence="3" key="1">
    <citation type="journal article" date="2014" name="Int. J. Syst. Evol. Microbiol.">
        <title>Complete genome sequence of Corynebacterium casei LMG S-19264T (=DSM 44701T), isolated from a smear-ripened cheese.</title>
        <authorList>
            <consortium name="US DOE Joint Genome Institute (JGI-PGF)"/>
            <person name="Walter F."/>
            <person name="Albersmeier A."/>
            <person name="Kalinowski J."/>
            <person name="Ruckert C."/>
        </authorList>
    </citation>
    <scope>NUCLEOTIDE SEQUENCE</scope>
    <source>
        <strain evidence="3">CGMCC 1.15388</strain>
    </source>
</reference>